<accession>A0A843V4S2</accession>
<dbReference type="EMBL" id="NMUH01001222">
    <property type="protein sequence ID" value="MQL90236.1"/>
    <property type="molecule type" value="Genomic_DNA"/>
</dbReference>
<reference evidence="1" key="1">
    <citation type="submission" date="2017-07" db="EMBL/GenBank/DDBJ databases">
        <title>Taro Niue Genome Assembly and Annotation.</title>
        <authorList>
            <person name="Atibalentja N."/>
            <person name="Keating K."/>
            <person name="Fields C.J."/>
        </authorList>
    </citation>
    <scope>NUCLEOTIDE SEQUENCE</scope>
    <source>
        <strain evidence="1">Niue_2</strain>
        <tissue evidence="1">Leaf</tissue>
    </source>
</reference>
<gene>
    <name evidence="1" type="ORF">Taro_022823</name>
</gene>
<comment type="caution">
    <text evidence="1">The sequence shown here is derived from an EMBL/GenBank/DDBJ whole genome shotgun (WGS) entry which is preliminary data.</text>
</comment>
<feature type="non-terminal residue" evidence="1">
    <location>
        <position position="1"/>
    </location>
</feature>
<sequence>FLSCLFSHCDVFLLNGFAYQASLNFSSFRQPISTFGKECTCQIEQQIFFQLQKLL</sequence>
<dbReference type="Proteomes" id="UP000652761">
    <property type="component" value="Unassembled WGS sequence"/>
</dbReference>
<organism evidence="1 2">
    <name type="scientific">Colocasia esculenta</name>
    <name type="common">Wild taro</name>
    <name type="synonym">Arum esculentum</name>
    <dbReference type="NCBI Taxonomy" id="4460"/>
    <lineage>
        <taxon>Eukaryota</taxon>
        <taxon>Viridiplantae</taxon>
        <taxon>Streptophyta</taxon>
        <taxon>Embryophyta</taxon>
        <taxon>Tracheophyta</taxon>
        <taxon>Spermatophyta</taxon>
        <taxon>Magnoliopsida</taxon>
        <taxon>Liliopsida</taxon>
        <taxon>Araceae</taxon>
        <taxon>Aroideae</taxon>
        <taxon>Colocasieae</taxon>
        <taxon>Colocasia</taxon>
    </lineage>
</organism>
<dbReference type="AlphaFoldDB" id="A0A843V4S2"/>
<evidence type="ECO:0000313" key="2">
    <source>
        <dbReference type="Proteomes" id="UP000652761"/>
    </source>
</evidence>
<protein>
    <submittedName>
        <fullName evidence="1">Uncharacterized protein</fullName>
    </submittedName>
</protein>
<keyword evidence="2" id="KW-1185">Reference proteome</keyword>
<name>A0A843V4S2_COLES</name>
<proteinExistence type="predicted"/>
<evidence type="ECO:0000313" key="1">
    <source>
        <dbReference type="EMBL" id="MQL90236.1"/>
    </source>
</evidence>